<feature type="transmembrane region" description="Helical" evidence="6">
    <location>
        <begin position="240"/>
        <end position="262"/>
    </location>
</feature>
<evidence type="ECO:0000256" key="6">
    <source>
        <dbReference type="SAM" id="Phobius"/>
    </source>
</evidence>
<evidence type="ECO:0000256" key="5">
    <source>
        <dbReference type="ARBA" id="ARBA00023136"/>
    </source>
</evidence>
<feature type="transmembrane region" description="Helical" evidence="6">
    <location>
        <begin position="38"/>
        <end position="57"/>
    </location>
</feature>
<dbReference type="STRING" id="1134406.ADN00_14565"/>
<dbReference type="NCBIfam" id="TIGR00374">
    <property type="entry name" value="flippase-like domain"/>
    <property type="match status" value="1"/>
</dbReference>
<dbReference type="AlphaFoldDB" id="A0A0P6WTJ4"/>
<gene>
    <name evidence="7" type="ORF">ADN00_14565</name>
</gene>
<comment type="subcellular location">
    <subcellularLocation>
        <location evidence="1">Cell membrane</location>
        <topology evidence="1">Multi-pass membrane protein</topology>
    </subcellularLocation>
</comment>
<evidence type="ECO:0000256" key="2">
    <source>
        <dbReference type="ARBA" id="ARBA00022475"/>
    </source>
</evidence>
<evidence type="ECO:0000256" key="4">
    <source>
        <dbReference type="ARBA" id="ARBA00022989"/>
    </source>
</evidence>
<proteinExistence type="predicted"/>
<evidence type="ECO:0000313" key="8">
    <source>
        <dbReference type="Proteomes" id="UP000050417"/>
    </source>
</evidence>
<dbReference type="PANTHER" id="PTHR39087:SF2">
    <property type="entry name" value="UPF0104 MEMBRANE PROTEIN MJ1595"/>
    <property type="match status" value="1"/>
</dbReference>
<protein>
    <submittedName>
        <fullName evidence="7">Uncharacterized protein</fullName>
    </submittedName>
</protein>
<dbReference type="OrthoDB" id="9814270at2"/>
<dbReference type="PANTHER" id="PTHR39087">
    <property type="entry name" value="UPF0104 MEMBRANE PROTEIN MJ1595"/>
    <property type="match status" value="1"/>
</dbReference>
<feature type="transmembrane region" description="Helical" evidence="6">
    <location>
        <begin position="304"/>
        <end position="329"/>
    </location>
</feature>
<name>A0A0P6WTJ4_9CHLR</name>
<reference evidence="7 8" key="1">
    <citation type="submission" date="2015-07" db="EMBL/GenBank/DDBJ databases">
        <title>Genome sequence of Ornatilinea apprima DSM 23815.</title>
        <authorList>
            <person name="Hemp J."/>
            <person name="Ward L.M."/>
            <person name="Pace L.A."/>
            <person name="Fischer W.W."/>
        </authorList>
    </citation>
    <scope>NUCLEOTIDE SEQUENCE [LARGE SCALE GENOMIC DNA]</scope>
    <source>
        <strain evidence="7 8">P3M-1</strain>
    </source>
</reference>
<evidence type="ECO:0000256" key="3">
    <source>
        <dbReference type="ARBA" id="ARBA00022692"/>
    </source>
</evidence>
<dbReference type="InterPro" id="IPR022791">
    <property type="entry name" value="L-PG_synthase/AglD"/>
</dbReference>
<comment type="caution">
    <text evidence="7">The sequence shown here is derived from an EMBL/GenBank/DDBJ whole genome shotgun (WGS) entry which is preliminary data.</text>
</comment>
<evidence type="ECO:0000256" key="1">
    <source>
        <dbReference type="ARBA" id="ARBA00004651"/>
    </source>
</evidence>
<dbReference type="Pfam" id="PF03706">
    <property type="entry name" value="LPG_synthase_TM"/>
    <property type="match status" value="1"/>
</dbReference>
<keyword evidence="5 6" id="KW-0472">Membrane</keyword>
<dbReference type="Proteomes" id="UP000050417">
    <property type="component" value="Unassembled WGS sequence"/>
</dbReference>
<keyword evidence="3 6" id="KW-0812">Transmembrane</keyword>
<keyword evidence="4 6" id="KW-1133">Transmembrane helix</keyword>
<dbReference type="EMBL" id="LGCL01000035">
    <property type="protein sequence ID" value="KPL73563.1"/>
    <property type="molecule type" value="Genomic_DNA"/>
</dbReference>
<sequence length="336" mass="36808">MKKFIIAILFLLAIIFVFSRFTEVTEMVDILQRAQPEYLALALLAEGLWLLNVGLAYRVNYRLLDMDKPLKHMVLMSAAANNFVGIIAPSGGMSALAVFLGDAKRNEHSSARVTVACLLYLLFDYIGLLGAVLLGLLVLVRRNRLDWAEITAASILALVALAILMVLYVGFKRPERLGKSLAWLAKKANWLAGKFKRKKRLDVAEAYSFAEDISAGVAVLRANPRQLVIPVILGMTNKGLLITVLLMLFLAFGVPVSGGTVIGGFALGYLFTIVSLTPSGIGMMEGVMALVLRSLGVNLEEAAILTLAFRAITFWLPFIIGMAAFRFLFKEPRTEP</sequence>
<keyword evidence="8" id="KW-1185">Reference proteome</keyword>
<dbReference type="RefSeq" id="WP_075063761.1">
    <property type="nucleotide sequence ID" value="NZ_LGCL01000035.1"/>
</dbReference>
<feature type="transmembrane region" description="Helical" evidence="6">
    <location>
        <begin position="113"/>
        <end position="140"/>
    </location>
</feature>
<organism evidence="7 8">
    <name type="scientific">Ornatilinea apprima</name>
    <dbReference type="NCBI Taxonomy" id="1134406"/>
    <lineage>
        <taxon>Bacteria</taxon>
        <taxon>Bacillati</taxon>
        <taxon>Chloroflexota</taxon>
        <taxon>Anaerolineae</taxon>
        <taxon>Anaerolineales</taxon>
        <taxon>Anaerolineaceae</taxon>
        <taxon>Ornatilinea</taxon>
    </lineage>
</organism>
<accession>A0A0P6WTJ4</accession>
<feature type="transmembrane region" description="Helical" evidence="6">
    <location>
        <begin position="152"/>
        <end position="171"/>
    </location>
</feature>
<feature type="transmembrane region" description="Helical" evidence="6">
    <location>
        <begin position="269"/>
        <end position="292"/>
    </location>
</feature>
<feature type="transmembrane region" description="Helical" evidence="6">
    <location>
        <begin position="78"/>
        <end position="101"/>
    </location>
</feature>
<dbReference type="GO" id="GO:0005886">
    <property type="term" value="C:plasma membrane"/>
    <property type="evidence" value="ECO:0007669"/>
    <property type="project" value="UniProtKB-SubCell"/>
</dbReference>
<keyword evidence="2" id="KW-1003">Cell membrane</keyword>
<evidence type="ECO:0000313" key="7">
    <source>
        <dbReference type="EMBL" id="KPL73563.1"/>
    </source>
</evidence>